<dbReference type="RefSeq" id="WP_214174422.1">
    <property type="nucleotide sequence ID" value="NZ_JAHCVK010000001.1"/>
</dbReference>
<evidence type="ECO:0000313" key="2">
    <source>
        <dbReference type="Proteomes" id="UP000756860"/>
    </source>
</evidence>
<sequence>MGVSLTTVVSVAGNAQNANNRPHHLDEFECASSEKIASWQYNGDFSSRLLKEVRQVELWREQMNLLTGQQRGIADLKLNGTMVADLLFRLCSEA</sequence>
<gene>
    <name evidence="1" type="ORF">KI810_05395</name>
</gene>
<dbReference type="EMBL" id="JAHCVK010000001">
    <property type="protein sequence ID" value="MBT0652480.1"/>
    <property type="molecule type" value="Genomic_DNA"/>
</dbReference>
<accession>A0ABS5SAT5</accession>
<proteinExistence type="predicted"/>
<name>A0ABS5SAT5_9BACT</name>
<keyword evidence="2" id="KW-1185">Reference proteome</keyword>
<organism evidence="1 2">
    <name type="scientific">Geomobilimonas luticola</name>
    <dbReference type="NCBI Taxonomy" id="1114878"/>
    <lineage>
        <taxon>Bacteria</taxon>
        <taxon>Pseudomonadati</taxon>
        <taxon>Thermodesulfobacteriota</taxon>
        <taxon>Desulfuromonadia</taxon>
        <taxon>Geobacterales</taxon>
        <taxon>Geobacteraceae</taxon>
        <taxon>Geomobilimonas</taxon>
    </lineage>
</organism>
<dbReference type="Proteomes" id="UP000756860">
    <property type="component" value="Unassembled WGS sequence"/>
</dbReference>
<comment type="caution">
    <text evidence="1">The sequence shown here is derived from an EMBL/GenBank/DDBJ whole genome shotgun (WGS) entry which is preliminary data.</text>
</comment>
<reference evidence="1 2" key="1">
    <citation type="submission" date="2021-05" db="EMBL/GenBank/DDBJ databases">
        <title>The draft genome of Geobacter luticola JCM 17780.</title>
        <authorList>
            <person name="Xu Z."/>
            <person name="Masuda Y."/>
            <person name="Itoh H."/>
            <person name="Senoo K."/>
        </authorList>
    </citation>
    <scope>NUCLEOTIDE SEQUENCE [LARGE SCALE GENOMIC DNA]</scope>
    <source>
        <strain evidence="1 2">JCM 17780</strain>
    </source>
</reference>
<protein>
    <submittedName>
        <fullName evidence="1">Uncharacterized protein</fullName>
    </submittedName>
</protein>
<evidence type="ECO:0000313" key="1">
    <source>
        <dbReference type="EMBL" id="MBT0652480.1"/>
    </source>
</evidence>